<dbReference type="PANTHER" id="PTHR13691">
    <property type="entry name" value="RIBOSOMAL PROTEIN L2"/>
    <property type="match status" value="1"/>
</dbReference>
<dbReference type="SUPFAM" id="SSF50249">
    <property type="entry name" value="Nucleic acid-binding proteins"/>
    <property type="match status" value="1"/>
</dbReference>
<keyword evidence="2" id="KW-0689">Ribosomal protein</keyword>
<evidence type="ECO:0000259" key="5">
    <source>
        <dbReference type="SMART" id="SM01383"/>
    </source>
</evidence>
<dbReference type="GO" id="GO:0002181">
    <property type="term" value="P:cytoplasmic translation"/>
    <property type="evidence" value="ECO:0007669"/>
    <property type="project" value="TreeGrafter"/>
</dbReference>
<dbReference type="GO" id="GO:0003735">
    <property type="term" value="F:structural constituent of ribosome"/>
    <property type="evidence" value="ECO:0007669"/>
    <property type="project" value="InterPro"/>
</dbReference>
<name>X0U6B8_9ZZZZ</name>
<dbReference type="AlphaFoldDB" id="X0U6B8"/>
<dbReference type="SUPFAM" id="SSF50104">
    <property type="entry name" value="Translation proteins SH3-like domain"/>
    <property type="match status" value="1"/>
</dbReference>
<dbReference type="InterPro" id="IPR014726">
    <property type="entry name" value="Ribosomal_uL2_dom3"/>
</dbReference>
<dbReference type="PANTHER" id="PTHR13691:SF16">
    <property type="entry name" value="LARGE RIBOSOMAL SUBUNIT PROTEIN UL2"/>
    <property type="match status" value="1"/>
</dbReference>
<proteinExistence type="inferred from homology"/>
<dbReference type="InterPro" id="IPR022666">
    <property type="entry name" value="Ribosomal_uL2_RNA-bd_dom"/>
</dbReference>
<dbReference type="Pfam" id="PF03947">
    <property type="entry name" value="Ribosomal_L2_C"/>
    <property type="match status" value="1"/>
</dbReference>
<dbReference type="InterPro" id="IPR022669">
    <property type="entry name" value="Ribosomal_uL2_C"/>
</dbReference>
<dbReference type="GO" id="GO:0022625">
    <property type="term" value="C:cytosolic large ribosomal subunit"/>
    <property type="evidence" value="ECO:0007669"/>
    <property type="project" value="TreeGrafter"/>
</dbReference>
<evidence type="ECO:0000256" key="2">
    <source>
        <dbReference type="ARBA" id="ARBA00022980"/>
    </source>
</evidence>
<dbReference type="Gene3D" id="2.40.50.140">
    <property type="entry name" value="Nucleic acid-binding proteins"/>
    <property type="match status" value="1"/>
</dbReference>
<feature type="non-terminal residue" evidence="6">
    <location>
        <position position="1"/>
    </location>
</feature>
<dbReference type="InterPro" id="IPR014722">
    <property type="entry name" value="Rib_uL2_dom2"/>
</dbReference>
<evidence type="ECO:0000256" key="3">
    <source>
        <dbReference type="ARBA" id="ARBA00023274"/>
    </source>
</evidence>
<dbReference type="Gene3D" id="4.10.950.10">
    <property type="entry name" value="Ribosomal protein L2, domain 3"/>
    <property type="match status" value="1"/>
</dbReference>
<dbReference type="Gene3D" id="2.30.30.30">
    <property type="match status" value="1"/>
</dbReference>
<evidence type="ECO:0000259" key="4">
    <source>
        <dbReference type="SMART" id="SM01382"/>
    </source>
</evidence>
<sequence>RGKGGPAYKSRSFAFFADAKLPPVSDKLMNGEVKDIIKCPGHYAPLLVVDFENNKRCVMQAPEFISVGDNITMGPGAEISEGNVLSLKDIPEGTPIFNIELTPGDGGRVCKSSGSCSRIISKSDSRATIVLPSKKEKNLDHNCRACVGVTAGGGRPDKPFLKAGNVYHAKRARNKLYPRSRACAMNAVDHPYGNTRTARKAKQKAVNRFAPPGQKVGKLWPKRTGKK</sequence>
<dbReference type="EMBL" id="BARS01023829">
    <property type="protein sequence ID" value="GAG01105.1"/>
    <property type="molecule type" value="Genomic_DNA"/>
</dbReference>
<dbReference type="SMART" id="SM01383">
    <property type="entry name" value="Ribosomal_L2"/>
    <property type="match status" value="1"/>
</dbReference>
<feature type="domain" description="Large ribosomal subunit protein uL2 C-terminal" evidence="4">
    <location>
        <begin position="79"/>
        <end position="212"/>
    </location>
</feature>
<protein>
    <submittedName>
        <fullName evidence="6">Uncharacterized protein</fullName>
    </submittedName>
</protein>
<evidence type="ECO:0000313" key="6">
    <source>
        <dbReference type="EMBL" id="GAG01105.1"/>
    </source>
</evidence>
<gene>
    <name evidence="6" type="ORF">S01H1_37914</name>
</gene>
<comment type="similarity">
    <text evidence="1">Belongs to the universal ribosomal protein uL2 family.</text>
</comment>
<dbReference type="InterPro" id="IPR002171">
    <property type="entry name" value="Ribosomal_uL2"/>
</dbReference>
<accession>X0U6B8</accession>
<evidence type="ECO:0000256" key="1">
    <source>
        <dbReference type="ARBA" id="ARBA00005636"/>
    </source>
</evidence>
<dbReference type="SMART" id="SM01382">
    <property type="entry name" value="Ribosomal_L2_C"/>
    <property type="match status" value="1"/>
</dbReference>
<organism evidence="6">
    <name type="scientific">marine sediment metagenome</name>
    <dbReference type="NCBI Taxonomy" id="412755"/>
    <lineage>
        <taxon>unclassified sequences</taxon>
        <taxon>metagenomes</taxon>
        <taxon>ecological metagenomes</taxon>
    </lineage>
</organism>
<dbReference type="PIRSF" id="PIRSF002158">
    <property type="entry name" value="Ribosomal_L2"/>
    <property type="match status" value="1"/>
</dbReference>
<keyword evidence="3" id="KW-0687">Ribonucleoprotein</keyword>
<dbReference type="GO" id="GO:0003723">
    <property type="term" value="F:RNA binding"/>
    <property type="evidence" value="ECO:0007669"/>
    <property type="project" value="TreeGrafter"/>
</dbReference>
<feature type="domain" description="Large ribosomal subunit protein uL2 RNA-binding" evidence="5">
    <location>
        <begin position="2"/>
        <end position="73"/>
    </location>
</feature>
<comment type="caution">
    <text evidence="6">The sequence shown here is derived from an EMBL/GenBank/DDBJ whole genome shotgun (WGS) entry which is preliminary data.</text>
</comment>
<reference evidence="6" key="1">
    <citation type="journal article" date="2014" name="Front. Microbiol.">
        <title>High frequency of phylogenetically diverse reductive dehalogenase-homologous genes in deep subseafloor sedimentary metagenomes.</title>
        <authorList>
            <person name="Kawai M."/>
            <person name="Futagami T."/>
            <person name="Toyoda A."/>
            <person name="Takaki Y."/>
            <person name="Nishi S."/>
            <person name="Hori S."/>
            <person name="Arai W."/>
            <person name="Tsubouchi T."/>
            <person name="Morono Y."/>
            <person name="Uchiyama I."/>
            <person name="Ito T."/>
            <person name="Fujiyama A."/>
            <person name="Inagaki F."/>
            <person name="Takami H."/>
        </authorList>
    </citation>
    <scope>NUCLEOTIDE SEQUENCE</scope>
    <source>
        <strain evidence="6">Expedition CK06-06</strain>
    </source>
</reference>
<dbReference type="InterPro" id="IPR008991">
    <property type="entry name" value="Translation_prot_SH3-like_sf"/>
</dbReference>
<dbReference type="InterPro" id="IPR012340">
    <property type="entry name" value="NA-bd_OB-fold"/>
</dbReference>